<reference evidence="2 3" key="2">
    <citation type="submission" date="2020-05" db="EMBL/GenBank/DDBJ databases">
        <title>Identification and distribution of gene clusters putatively required for synthesis of sphingolipid metabolism inhibitors in phylogenetically diverse species of the filamentous fungus Fusarium.</title>
        <authorList>
            <person name="Kim H.-S."/>
            <person name="Busman M."/>
            <person name="Brown D.W."/>
            <person name="Divon H."/>
            <person name="Uhlig S."/>
            <person name="Proctor R.H."/>
        </authorList>
    </citation>
    <scope>NUCLEOTIDE SEQUENCE [LARGE SCALE GENOMIC DNA]</scope>
    <source>
        <strain evidence="2 3">NRRL 25331</strain>
    </source>
</reference>
<feature type="compositionally biased region" description="Polar residues" evidence="1">
    <location>
        <begin position="205"/>
        <end position="219"/>
    </location>
</feature>
<sequence>MRLASCGSSRSILKNTQDGQKQSFNELFGERLEEANKRLACDLFQTLGDTLWDHSVSTVLYQCLQPKNPIVGAGSAEEESSVLLEALKDIDTDPDVTIEAPRDSEGGQSQTSPPLTGSSKRQDYALVQTSTSREIRASAPGDTIHQHQSEVNQTNPAEEQESVSQPNLFPGGRGTTSLLAAQVPTPSSTPEASRLSDKVIDKQAKSSSITMPASETNLGENRGTGRWDMWQTSQTPKQSQSSTRMAENLSNESPGQQPTDSLGFHLRSPLKRSQMEASNREQKRQRLPIEPFSIPEEQVIDFDQVFQGGNAQTKYIIVQHPPEFGDWYILECKEHNKHFLKDPIRGASQHLISQEHGINGDHSLAVKMLGTRVLNCNEELAAKNNRITRREFLQIVRPTSVISGNRTKDNPTQGIDIIPIVGKIYATKFPKQSHTCPILVLPWTAFDHFPYMKQLLRDTPACFIFDKTVDKFPRGWAKDYEDGGRRFKDRAYPVVYFHKEKFPEQCDVCWVPITSFEVYDPEHTGVVCSKIVDRYLQNKEPRLAANYGFSTDNSIVISDSDDSEDIHMGVCTERGNGELSGNASRNESNLGSKHEKIGQSTKIQAERRAINQRTFYPSASESDATHVPHSRIRAQEPGTAPDPMARIEYPFVSGGSEDVGHAGTSHAAASTSKRPVVNVVELGEVHAESAFSRPLPDNVDARDRISLRPSQDWDVEAITAESREGLRALGPDIGRH</sequence>
<feature type="compositionally biased region" description="Low complexity" evidence="1">
    <location>
        <begin position="661"/>
        <end position="672"/>
    </location>
</feature>
<feature type="compositionally biased region" description="Polar residues" evidence="1">
    <location>
        <begin position="149"/>
        <end position="167"/>
    </location>
</feature>
<feature type="region of interest" description="Disordered" evidence="1">
    <location>
        <begin position="88"/>
        <end position="264"/>
    </location>
</feature>
<organism evidence="2 3">
    <name type="scientific">Fusarium circinatum</name>
    <name type="common">Pitch canker fungus</name>
    <name type="synonym">Gibberella circinata</name>
    <dbReference type="NCBI Taxonomy" id="48490"/>
    <lineage>
        <taxon>Eukaryota</taxon>
        <taxon>Fungi</taxon>
        <taxon>Dikarya</taxon>
        <taxon>Ascomycota</taxon>
        <taxon>Pezizomycotina</taxon>
        <taxon>Sordariomycetes</taxon>
        <taxon>Hypocreomycetidae</taxon>
        <taxon>Hypocreales</taxon>
        <taxon>Nectriaceae</taxon>
        <taxon>Fusarium</taxon>
        <taxon>Fusarium fujikuroi species complex</taxon>
    </lineage>
</organism>
<feature type="compositionally biased region" description="Polar residues" evidence="1">
    <location>
        <begin position="106"/>
        <end position="119"/>
    </location>
</feature>
<name>A0A8H5WDI1_FUSCI</name>
<evidence type="ECO:0000313" key="2">
    <source>
        <dbReference type="EMBL" id="KAF5654395.1"/>
    </source>
</evidence>
<proteinExistence type="predicted"/>
<evidence type="ECO:0000256" key="1">
    <source>
        <dbReference type="SAM" id="MobiDB-lite"/>
    </source>
</evidence>
<feature type="compositionally biased region" description="Polar residues" evidence="1">
    <location>
        <begin position="579"/>
        <end position="591"/>
    </location>
</feature>
<feature type="compositionally biased region" description="Basic and acidic residues" evidence="1">
    <location>
        <begin position="194"/>
        <end position="204"/>
    </location>
</feature>
<dbReference type="AlphaFoldDB" id="A0A8H5WDI1"/>
<accession>A0A8H5WDI1</accession>
<feature type="region of interest" description="Disordered" evidence="1">
    <location>
        <begin position="615"/>
        <end position="672"/>
    </location>
</feature>
<comment type="caution">
    <text evidence="2">The sequence shown here is derived from an EMBL/GenBank/DDBJ whole genome shotgun (WGS) entry which is preliminary data.</text>
</comment>
<feature type="region of interest" description="Disordered" evidence="1">
    <location>
        <begin position="573"/>
        <end position="603"/>
    </location>
</feature>
<feature type="compositionally biased region" description="Low complexity" evidence="1">
    <location>
        <begin position="231"/>
        <end position="243"/>
    </location>
</feature>
<keyword evidence="3" id="KW-1185">Reference proteome</keyword>
<gene>
    <name evidence="2" type="ORF">FCIRC_13977</name>
</gene>
<protein>
    <submittedName>
        <fullName evidence="2">Uncharacterized protein</fullName>
    </submittedName>
</protein>
<feature type="compositionally biased region" description="Polar residues" evidence="1">
    <location>
        <begin position="175"/>
        <end position="191"/>
    </location>
</feature>
<dbReference type="Proteomes" id="UP000572754">
    <property type="component" value="Unassembled WGS sequence"/>
</dbReference>
<evidence type="ECO:0000313" key="3">
    <source>
        <dbReference type="Proteomes" id="UP000572754"/>
    </source>
</evidence>
<dbReference type="EMBL" id="JAAQPE010000929">
    <property type="protein sequence ID" value="KAF5654395.1"/>
    <property type="molecule type" value="Genomic_DNA"/>
</dbReference>
<feature type="compositionally biased region" description="Polar residues" evidence="1">
    <location>
        <begin position="244"/>
        <end position="260"/>
    </location>
</feature>
<feature type="non-terminal residue" evidence="2">
    <location>
        <position position="1"/>
    </location>
</feature>
<reference evidence="3" key="1">
    <citation type="journal article" date="2020" name="BMC Genomics">
        <title>Correction to: Identification and distribution of gene clusters required for synthesis of sphingolipid metabolism inhibitors in diverse species of the filamentous fungus Fusarium.</title>
        <authorList>
            <person name="Kim H.S."/>
            <person name="Lohmar J.M."/>
            <person name="Busman M."/>
            <person name="Brown D.W."/>
            <person name="Naumann T.A."/>
            <person name="Divon H.H."/>
            <person name="Lysoe E."/>
            <person name="Uhlig S."/>
            <person name="Proctor R.H."/>
        </authorList>
    </citation>
    <scope>NUCLEOTIDE SEQUENCE [LARGE SCALE GENOMIC DNA]</scope>
    <source>
        <strain evidence="3">NRRL 25331</strain>
    </source>
</reference>